<feature type="region of interest" description="Disordered" evidence="1">
    <location>
        <begin position="365"/>
        <end position="397"/>
    </location>
</feature>
<organism evidence="2 3">
    <name type="scientific">Oryzias latipes</name>
    <name type="common">Japanese rice fish</name>
    <name type="synonym">Japanese killifish</name>
    <dbReference type="NCBI Taxonomy" id="8090"/>
    <lineage>
        <taxon>Eukaryota</taxon>
        <taxon>Metazoa</taxon>
        <taxon>Chordata</taxon>
        <taxon>Craniata</taxon>
        <taxon>Vertebrata</taxon>
        <taxon>Euteleostomi</taxon>
        <taxon>Actinopterygii</taxon>
        <taxon>Neopterygii</taxon>
        <taxon>Teleostei</taxon>
        <taxon>Neoteleostei</taxon>
        <taxon>Acanthomorphata</taxon>
        <taxon>Ovalentaria</taxon>
        <taxon>Atherinomorphae</taxon>
        <taxon>Beloniformes</taxon>
        <taxon>Adrianichthyidae</taxon>
        <taxon>Oryziinae</taxon>
        <taxon>Oryzias</taxon>
    </lineage>
</organism>
<name>A0A3P9K0Y2_ORYLA</name>
<feature type="compositionally biased region" description="Polar residues" evidence="1">
    <location>
        <begin position="36"/>
        <end position="50"/>
    </location>
</feature>
<reference key="1">
    <citation type="journal article" date="2007" name="Nature">
        <title>The medaka draft genome and insights into vertebrate genome evolution.</title>
        <authorList>
            <person name="Kasahara M."/>
            <person name="Naruse K."/>
            <person name="Sasaki S."/>
            <person name="Nakatani Y."/>
            <person name="Qu W."/>
            <person name="Ahsan B."/>
            <person name="Yamada T."/>
            <person name="Nagayasu Y."/>
            <person name="Doi K."/>
            <person name="Kasai Y."/>
            <person name="Jindo T."/>
            <person name="Kobayashi D."/>
            <person name="Shimada A."/>
            <person name="Toyoda A."/>
            <person name="Kuroki Y."/>
            <person name="Fujiyama A."/>
            <person name="Sasaki T."/>
            <person name="Shimizu A."/>
            <person name="Asakawa S."/>
            <person name="Shimizu N."/>
            <person name="Hashimoto S."/>
            <person name="Yang J."/>
            <person name="Lee Y."/>
            <person name="Matsushima K."/>
            <person name="Sugano S."/>
            <person name="Sakaizumi M."/>
            <person name="Narita T."/>
            <person name="Ohishi K."/>
            <person name="Haga S."/>
            <person name="Ohta F."/>
            <person name="Nomoto H."/>
            <person name="Nogata K."/>
            <person name="Morishita T."/>
            <person name="Endo T."/>
            <person name="Shin-I T."/>
            <person name="Takeda H."/>
            <person name="Morishita S."/>
            <person name="Kohara Y."/>
        </authorList>
    </citation>
    <scope>NUCLEOTIDE SEQUENCE [LARGE SCALE GENOMIC DNA]</scope>
    <source>
        <strain>Hd-rR</strain>
    </source>
</reference>
<evidence type="ECO:0000313" key="3">
    <source>
        <dbReference type="Proteomes" id="UP000265180"/>
    </source>
</evidence>
<dbReference type="SUPFAM" id="SSF56973">
    <property type="entry name" value="Aerolisin/ETX pore-forming domain"/>
    <property type="match status" value="1"/>
</dbReference>
<evidence type="ECO:0000313" key="2">
    <source>
        <dbReference type="Ensembl" id="ENSORLP00020002169.1"/>
    </source>
</evidence>
<sequence>LCGFFSCCQSCWLSWTSPLEGRNQQRLKVQKKQAGISDQNNRGPKTSGSTLVSIHRRNAPNKHEYITMEWEKFQGRVPKDAVKIREEGDMAVCRNMQNNCVLGILKGSTCEYEEGEEGKLTNKNSFEVLVNKDDFEKLEWKTTDCTKDVKVRHKNAVKLCDDQNLFVGRKSAKAKSLPAEKKKVLPCKVLTVVYEKGMEQEISDFKYEEQKKKETKMGVPNEELVVVSNDDKNESKHTVQSKKATRQEKRWDFTYTITAENKLTIGVESSGFKMAYENRFQATVTEHKGYSVVEEKDLTTSTQVTVPPNSKCTVKLVSSKLKVEIPFTAKLTRKYRRRSSKIKIVPGIYVSIVGKAEAKIEKCEPLDGNKASAGRAAPRKGPKIQDRRQRVRQGRSL</sequence>
<proteinExistence type="predicted"/>
<protein>
    <submittedName>
        <fullName evidence="2">Uncharacterized protein</fullName>
    </submittedName>
</protein>
<accession>A0A3P9K0Y2</accession>
<reference evidence="2" key="3">
    <citation type="submission" date="2025-08" db="UniProtKB">
        <authorList>
            <consortium name="Ensembl"/>
        </authorList>
    </citation>
    <scope>IDENTIFICATION</scope>
    <source>
        <strain evidence="2">HNI</strain>
    </source>
</reference>
<dbReference type="Gene3D" id="2.170.15.10">
    <property type="entry name" value="Proaerolysin, chain A, domain 3"/>
    <property type="match status" value="1"/>
</dbReference>
<dbReference type="AlphaFoldDB" id="A0A3P9K0Y2"/>
<reference evidence="2 3" key="2">
    <citation type="submission" date="2017-04" db="EMBL/GenBank/DDBJ databases">
        <title>CpG methylation of centromeres and impact of large insertions on vertebrate speciation.</title>
        <authorList>
            <person name="Ichikawa K."/>
            <person name="Yoshimura J."/>
            <person name="Morishita S."/>
        </authorList>
    </citation>
    <scope>NUCLEOTIDE SEQUENCE</scope>
    <source>
        <strain evidence="2 3">HNI</strain>
    </source>
</reference>
<feature type="region of interest" description="Disordered" evidence="1">
    <location>
        <begin position="31"/>
        <end position="50"/>
    </location>
</feature>
<evidence type="ECO:0000256" key="1">
    <source>
        <dbReference type="SAM" id="MobiDB-lite"/>
    </source>
</evidence>
<dbReference type="Proteomes" id="UP000265180">
    <property type="component" value="Chromosome 22"/>
</dbReference>
<dbReference type="Ensembl" id="ENSORLT00020011768.1">
    <property type="protein sequence ID" value="ENSORLP00020002169.1"/>
    <property type="gene ID" value="ENSORLG00020002914.1"/>
</dbReference>
<reference evidence="2" key="4">
    <citation type="submission" date="2025-09" db="UniProtKB">
        <authorList>
            <consortium name="Ensembl"/>
        </authorList>
    </citation>
    <scope>IDENTIFICATION</scope>
    <source>
        <strain evidence="2">HNI</strain>
    </source>
</reference>
<dbReference type="CDD" id="cd20220">
    <property type="entry name" value="PFM_natterin-3-like"/>
    <property type="match status" value="1"/>
</dbReference>